<keyword evidence="2" id="KW-1185">Reference proteome</keyword>
<accession>A0A371I5E3</accession>
<gene>
    <name evidence="1" type="ORF">CR513_05288</name>
</gene>
<protein>
    <submittedName>
        <fullName evidence="1">Uncharacterized protein</fullName>
    </submittedName>
</protein>
<feature type="non-terminal residue" evidence="1">
    <location>
        <position position="1"/>
    </location>
</feature>
<evidence type="ECO:0000313" key="2">
    <source>
        <dbReference type="Proteomes" id="UP000257109"/>
    </source>
</evidence>
<dbReference type="Proteomes" id="UP000257109">
    <property type="component" value="Unassembled WGS sequence"/>
</dbReference>
<comment type="caution">
    <text evidence="1">The sequence shown here is derived from an EMBL/GenBank/DDBJ whole genome shotgun (WGS) entry which is preliminary data.</text>
</comment>
<sequence length="109" mass="12808">MSENKKNEKHKIECSQEKSKKVSAFPKKKMLRKLLVLMYKDIYFTNELHPSFPCEVVSLLQEFTNVFLEEMPYGLPPLRGIEHQIDLIPSCPILNRPAYRTNPEETKEI</sequence>
<dbReference type="EMBL" id="QJKJ01000886">
    <property type="protein sequence ID" value="RDY10233.1"/>
    <property type="molecule type" value="Genomic_DNA"/>
</dbReference>
<proteinExistence type="predicted"/>
<dbReference type="PANTHER" id="PTHR35046">
    <property type="entry name" value="ZINC KNUCKLE (CCHC-TYPE) FAMILY PROTEIN"/>
    <property type="match status" value="1"/>
</dbReference>
<dbReference type="OrthoDB" id="1436110at2759"/>
<reference evidence="1" key="1">
    <citation type="submission" date="2018-05" db="EMBL/GenBank/DDBJ databases">
        <title>Draft genome of Mucuna pruriens seed.</title>
        <authorList>
            <person name="Nnadi N.E."/>
            <person name="Vos R."/>
            <person name="Hasami M.H."/>
            <person name="Devisetty U.K."/>
            <person name="Aguiy J.C."/>
        </authorList>
    </citation>
    <scope>NUCLEOTIDE SEQUENCE [LARGE SCALE GENOMIC DNA]</scope>
    <source>
        <strain evidence="1">JCA_2017</strain>
    </source>
</reference>
<evidence type="ECO:0000313" key="1">
    <source>
        <dbReference type="EMBL" id="RDY10233.1"/>
    </source>
</evidence>
<dbReference type="PANTHER" id="PTHR35046:SF9">
    <property type="entry name" value="RNA-DIRECTED DNA POLYMERASE"/>
    <property type="match status" value="1"/>
</dbReference>
<name>A0A371I5E3_MUCPR</name>
<dbReference type="AlphaFoldDB" id="A0A371I5E3"/>
<organism evidence="1 2">
    <name type="scientific">Mucuna pruriens</name>
    <name type="common">Velvet bean</name>
    <name type="synonym">Dolichos pruriens</name>
    <dbReference type="NCBI Taxonomy" id="157652"/>
    <lineage>
        <taxon>Eukaryota</taxon>
        <taxon>Viridiplantae</taxon>
        <taxon>Streptophyta</taxon>
        <taxon>Embryophyta</taxon>
        <taxon>Tracheophyta</taxon>
        <taxon>Spermatophyta</taxon>
        <taxon>Magnoliopsida</taxon>
        <taxon>eudicotyledons</taxon>
        <taxon>Gunneridae</taxon>
        <taxon>Pentapetalae</taxon>
        <taxon>rosids</taxon>
        <taxon>fabids</taxon>
        <taxon>Fabales</taxon>
        <taxon>Fabaceae</taxon>
        <taxon>Papilionoideae</taxon>
        <taxon>50 kb inversion clade</taxon>
        <taxon>NPAAA clade</taxon>
        <taxon>indigoferoid/millettioid clade</taxon>
        <taxon>Phaseoleae</taxon>
        <taxon>Mucuna</taxon>
    </lineage>
</organism>